<feature type="region of interest" description="Disordered" evidence="5">
    <location>
        <begin position="166"/>
        <end position="185"/>
    </location>
</feature>
<dbReference type="SMART" id="SM00179">
    <property type="entry name" value="EGF_CA"/>
    <property type="match status" value="2"/>
</dbReference>
<protein>
    <submittedName>
        <fullName evidence="7">Collagen and calcium-binding EGF domain-containing protein 1</fullName>
    </submittedName>
</protein>
<accession>A0A8J6KTY3</accession>
<keyword evidence="1 4" id="KW-0245">EGF-like domain</keyword>
<evidence type="ECO:0000259" key="6">
    <source>
        <dbReference type="PROSITE" id="PS50026"/>
    </source>
</evidence>
<dbReference type="Gene3D" id="2.10.25.10">
    <property type="entry name" value="Laminin"/>
    <property type="match status" value="2"/>
</dbReference>
<feature type="domain" description="EGF-like" evidence="6">
    <location>
        <begin position="68"/>
        <end position="109"/>
    </location>
</feature>
<dbReference type="InterPro" id="IPR001881">
    <property type="entry name" value="EGF-like_Ca-bd_dom"/>
</dbReference>
<dbReference type="PANTHER" id="PTHR24034:SF76">
    <property type="entry name" value="COLLAGEN AND CALCIUM-BINDING EGF DOMAIN-CONTAINING PROTEIN 1"/>
    <property type="match status" value="1"/>
</dbReference>
<dbReference type="GO" id="GO:0005581">
    <property type="term" value="C:collagen trimer"/>
    <property type="evidence" value="ECO:0007669"/>
    <property type="project" value="UniProtKB-KW"/>
</dbReference>
<dbReference type="PROSITE" id="PS00010">
    <property type="entry name" value="ASX_HYDROXYL"/>
    <property type="match status" value="1"/>
</dbReference>
<dbReference type="SUPFAM" id="SSF57196">
    <property type="entry name" value="EGF/Laminin"/>
    <property type="match status" value="2"/>
</dbReference>
<dbReference type="PROSITE" id="PS50026">
    <property type="entry name" value="EGF_3"/>
    <property type="match status" value="1"/>
</dbReference>
<evidence type="ECO:0000256" key="4">
    <source>
        <dbReference type="PROSITE-ProRule" id="PRU00076"/>
    </source>
</evidence>
<name>A0A8J6KTY3_MICOH</name>
<dbReference type="Proteomes" id="UP000710432">
    <property type="component" value="Unassembled WGS sequence"/>
</dbReference>
<dbReference type="InterPro" id="IPR000742">
    <property type="entry name" value="EGF"/>
</dbReference>
<evidence type="ECO:0000313" key="8">
    <source>
        <dbReference type="Proteomes" id="UP000710432"/>
    </source>
</evidence>
<keyword evidence="7" id="KW-0176">Collagen</keyword>
<evidence type="ECO:0000256" key="3">
    <source>
        <dbReference type="ARBA" id="ARBA00023157"/>
    </source>
</evidence>
<dbReference type="CDD" id="cd00054">
    <property type="entry name" value="EGF_CA"/>
    <property type="match status" value="1"/>
</dbReference>
<evidence type="ECO:0000313" key="7">
    <source>
        <dbReference type="EMBL" id="KAH0512890.1"/>
    </source>
</evidence>
<dbReference type="PROSITE" id="PS01186">
    <property type="entry name" value="EGF_2"/>
    <property type="match status" value="1"/>
</dbReference>
<evidence type="ECO:0000256" key="5">
    <source>
        <dbReference type="SAM" id="MobiDB-lite"/>
    </source>
</evidence>
<organism evidence="7 8">
    <name type="scientific">Microtus ochrogaster</name>
    <name type="common">Prairie vole</name>
    <dbReference type="NCBI Taxonomy" id="79684"/>
    <lineage>
        <taxon>Eukaryota</taxon>
        <taxon>Metazoa</taxon>
        <taxon>Chordata</taxon>
        <taxon>Craniata</taxon>
        <taxon>Vertebrata</taxon>
        <taxon>Euteleostomi</taxon>
        <taxon>Mammalia</taxon>
        <taxon>Eutheria</taxon>
        <taxon>Euarchontoglires</taxon>
        <taxon>Glires</taxon>
        <taxon>Rodentia</taxon>
        <taxon>Myomorpha</taxon>
        <taxon>Muroidea</taxon>
        <taxon>Cricetidae</taxon>
        <taxon>Arvicolinae</taxon>
        <taxon>Microtus</taxon>
    </lineage>
</organism>
<dbReference type="InterPro" id="IPR018097">
    <property type="entry name" value="EGF_Ca-bd_CS"/>
</dbReference>
<reference evidence="7" key="1">
    <citation type="submission" date="2020-03" db="EMBL/GenBank/DDBJ databases">
        <title>Studies in the Genomics of Life Span.</title>
        <authorList>
            <person name="Glass D."/>
        </authorList>
    </citation>
    <scope>NUCLEOTIDE SEQUENCE</scope>
    <source>
        <strain evidence="7">LTLLF</strain>
        <tissue evidence="7">Muscle</tissue>
    </source>
</reference>
<evidence type="ECO:0000256" key="1">
    <source>
        <dbReference type="ARBA" id="ARBA00022536"/>
    </source>
</evidence>
<proteinExistence type="predicted"/>
<dbReference type="InterPro" id="IPR050751">
    <property type="entry name" value="ECM_structural_protein"/>
</dbReference>
<comment type="caution">
    <text evidence="4">Lacks conserved residue(s) required for the propagation of feature annotation.</text>
</comment>
<feature type="compositionally biased region" description="Basic and acidic residues" evidence="5">
    <location>
        <begin position="243"/>
        <end position="255"/>
    </location>
</feature>
<dbReference type="SMART" id="SM00181">
    <property type="entry name" value="EGF"/>
    <property type="match status" value="2"/>
</dbReference>
<dbReference type="FunFam" id="2.10.25.10:FF:000010">
    <property type="entry name" value="Pro-epidermal growth factor"/>
    <property type="match status" value="1"/>
</dbReference>
<dbReference type="Pfam" id="PF14670">
    <property type="entry name" value="FXa_inhibition"/>
    <property type="match status" value="1"/>
</dbReference>
<gene>
    <name evidence="7" type="ORF">LTLLF_142955</name>
</gene>
<dbReference type="EMBL" id="JAATJU010021700">
    <property type="protein sequence ID" value="KAH0512890.1"/>
    <property type="molecule type" value="Genomic_DNA"/>
</dbReference>
<dbReference type="InterPro" id="IPR000152">
    <property type="entry name" value="EGF-type_Asp/Asn_hydroxyl_site"/>
</dbReference>
<feature type="region of interest" description="Disordered" evidence="5">
    <location>
        <begin position="214"/>
        <end position="261"/>
    </location>
</feature>
<evidence type="ECO:0000256" key="2">
    <source>
        <dbReference type="ARBA" id="ARBA00022737"/>
    </source>
</evidence>
<dbReference type="PROSITE" id="PS01187">
    <property type="entry name" value="EGF_CA"/>
    <property type="match status" value="1"/>
</dbReference>
<dbReference type="PANTHER" id="PTHR24034">
    <property type="entry name" value="EGF-LIKE DOMAIN-CONTAINING PROTEIN"/>
    <property type="match status" value="1"/>
</dbReference>
<sequence>MQSGSHYANVALSFCNEEMTRRNYDICAQAPCEQQCTDNFGRVLCTCYPGYRYDRERHQKREKPYCLDIDECASSNTTLCAHICINTMGSYHCECREGYVLEDDGKTCTRGDKYPNDTGHEEKAENEVKAGTCCATCKEFSQMKQTVLQLKQKIALLPNNAAELGKYANGDKGPPGAPGRHGSKGPPGSFDFLLLVLADIRNDITELQEKVFGHRTHSSAEDAPLPQEFSSYPETLDFGSGDDYSRRTEARDSEAPRNFYP</sequence>
<comment type="caution">
    <text evidence="7">The sequence shown here is derived from an EMBL/GenBank/DDBJ whole genome shotgun (WGS) entry which is preliminary data.</text>
</comment>
<keyword evidence="2" id="KW-0677">Repeat</keyword>
<keyword evidence="3" id="KW-1015">Disulfide bond</keyword>
<dbReference type="AlphaFoldDB" id="A0A8J6KTY3"/>
<dbReference type="GO" id="GO:0005509">
    <property type="term" value="F:calcium ion binding"/>
    <property type="evidence" value="ECO:0007669"/>
    <property type="project" value="InterPro"/>
</dbReference>